<protein>
    <submittedName>
        <fullName evidence="5">Asparagine synthetase B</fullName>
    </submittedName>
</protein>
<dbReference type="InterPro" id="IPR001962">
    <property type="entry name" value="Asn_synthase"/>
</dbReference>
<dbReference type="InterPro" id="IPR014729">
    <property type="entry name" value="Rossmann-like_a/b/a_fold"/>
</dbReference>
<dbReference type="GO" id="GO:0004066">
    <property type="term" value="F:asparagine synthase (glutamine-hydrolyzing) activity"/>
    <property type="evidence" value="ECO:0007669"/>
    <property type="project" value="InterPro"/>
</dbReference>
<dbReference type="PANTHER" id="PTHR11772">
    <property type="entry name" value="ASPARAGINE SYNTHETASE"/>
    <property type="match status" value="1"/>
</dbReference>
<accession>A0A554NCS6</accession>
<dbReference type="SUPFAM" id="SSF52402">
    <property type="entry name" value="Adenine nucleotide alpha hydrolases-like"/>
    <property type="match status" value="1"/>
</dbReference>
<proteinExistence type="predicted"/>
<feature type="region of interest" description="Disordered" evidence="3">
    <location>
        <begin position="1"/>
        <end position="37"/>
    </location>
</feature>
<sequence>MTPHALQGTDPDTVEGALRDRDPLPGTGGFAGTLPDGRVVRDALGRYPVFTERGDPTNAGSDPTELDEPVGLPAGHVRSADGDERVWTLPNPEPYADGATAVAALREAIERSAGAVPGAGLAVAFSGGVDSALVAARCPDAPLYVAGFPDSPDVRAARETARLLGRVDDLQVVTLDGAAVREHAATIARATGRTNPMDIAIAIPLVAVAGRARGDGCTRLAVGQGADELFGGYDKVARAPDDPRVEADSVRGAARELVGGLPDQLERDVLALRAAGVEPAAPLLHDRVVRVALGLPGRLLVNGRGERKVALRRAARAWLPDRVAFRGKRAAQYGSRTARELDRLAREAGYERSAGGHVARFVADLAGDVPAVGAP</sequence>
<dbReference type="InterPro" id="IPR050795">
    <property type="entry name" value="Asn_Synthetase"/>
</dbReference>
<feature type="domain" description="Asparagine synthetase" evidence="4">
    <location>
        <begin position="260"/>
        <end position="348"/>
    </location>
</feature>
<organism evidence="5 6">
    <name type="scientific">Haloglomus irregulare</name>
    <dbReference type="NCBI Taxonomy" id="2234134"/>
    <lineage>
        <taxon>Archaea</taxon>
        <taxon>Methanobacteriati</taxon>
        <taxon>Methanobacteriota</taxon>
        <taxon>Stenosarchaea group</taxon>
        <taxon>Halobacteria</taxon>
        <taxon>Halobacteriales</taxon>
        <taxon>Natronomonadaceae</taxon>
        <taxon>Haloglomus</taxon>
    </lineage>
</organism>
<comment type="caution">
    <text evidence="5">The sequence shown here is derived from an EMBL/GenBank/DDBJ whole genome shotgun (WGS) entry which is preliminary data.</text>
</comment>
<feature type="region of interest" description="Disordered" evidence="3">
    <location>
        <begin position="49"/>
        <end position="71"/>
    </location>
</feature>
<dbReference type="Proteomes" id="UP000319894">
    <property type="component" value="Unassembled WGS sequence"/>
</dbReference>
<dbReference type="InParanoid" id="A0A554NCS6"/>
<gene>
    <name evidence="5" type="ORF">DP107_04920</name>
</gene>
<dbReference type="FunCoup" id="A0A554NCS6">
    <property type="interactions" value="154"/>
</dbReference>
<name>A0A554NCS6_9EURY</name>
<keyword evidence="2" id="KW-0067">ATP-binding</keyword>
<evidence type="ECO:0000313" key="5">
    <source>
        <dbReference type="EMBL" id="TSD15196.1"/>
    </source>
</evidence>
<dbReference type="GO" id="GO:0005829">
    <property type="term" value="C:cytosol"/>
    <property type="evidence" value="ECO:0007669"/>
    <property type="project" value="TreeGrafter"/>
</dbReference>
<keyword evidence="1" id="KW-0547">Nucleotide-binding</keyword>
<dbReference type="PANTHER" id="PTHR11772:SF2">
    <property type="entry name" value="ASPARAGINE SYNTHETASE [GLUTAMINE-HYDROLYZING]"/>
    <property type="match status" value="1"/>
</dbReference>
<dbReference type="Pfam" id="PF00733">
    <property type="entry name" value="Asn_synthase"/>
    <property type="match status" value="2"/>
</dbReference>
<dbReference type="EMBL" id="QMDX01000002">
    <property type="protein sequence ID" value="TSD15196.1"/>
    <property type="molecule type" value="Genomic_DNA"/>
</dbReference>
<reference evidence="5 6" key="1">
    <citation type="submission" date="2018-06" db="EMBL/GenBank/DDBJ databases">
        <title>Natronomonas sp. F16-60 a new haloarchaeon isolated from a solar saltern of Isla Cristina, Huelva, Spain.</title>
        <authorList>
            <person name="Duran-Viseras A."/>
            <person name="Sanchez-Porro C."/>
            <person name="Ventosa A."/>
        </authorList>
    </citation>
    <scope>NUCLEOTIDE SEQUENCE [LARGE SCALE GENOMIC DNA]</scope>
    <source>
        <strain evidence="5 6">F16-60</strain>
    </source>
</reference>
<keyword evidence="6" id="KW-1185">Reference proteome</keyword>
<evidence type="ECO:0000256" key="1">
    <source>
        <dbReference type="ARBA" id="ARBA00022741"/>
    </source>
</evidence>
<evidence type="ECO:0000256" key="3">
    <source>
        <dbReference type="SAM" id="MobiDB-lite"/>
    </source>
</evidence>
<dbReference type="GO" id="GO:0006529">
    <property type="term" value="P:asparagine biosynthetic process"/>
    <property type="evidence" value="ECO:0007669"/>
    <property type="project" value="InterPro"/>
</dbReference>
<dbReference type="GO" id="GO:0005524">
    <property type="term" value="F:ATP binding"/>
    <property type="evidence" value="ECO:0007669"/>
    <property type="project" value="UniProtKB-KW"/>
</dbReference>
<evidence type="ECO:0000259" key="4">
    <source>
        <dbReference type="Pfam" id="PF00733"/>
    </source>
</evidence>
<dbReference type="AlphaFoldDB" id="A0A554NCS6"/>
<dbReference type="Gene3D" id="3.40.50.620">
    <property type="entry name" value="HUPs"/>
    <property type="match status" value="1"/>
</dbReference>
<feature type="domain" description="Asparagine synthetase" evidence="4">
    <location>
        <begin position="119"/>
        <end position="241"/>
    </location>
</feature>
<evidence type="ECO:0000313" key="6">
    <source>
        <dbReference type="Proteomes" id="UP000319894"/>
    </source>
</evidence>
<evidence type="ECO:0000256" key="2">
    <source>
        <dbReference type="ARBA" id="ARBA00022840"/>
    </source>
</evidence>
<dbReference type="CDD" id="cd01991">
    <property type="entry name" value="Asn_synthase_B_C"/>
    <property type="match status" value="1"/>
</dbReference>